<dbReference type="EMBL" id="CAJFDH010000004">
    <property type="protein sequence ID" value="CAD5218610.1"/>
    <property type="molecule type" value="Genomic_DNA"/>
</dbReference>
<proteinExistence type="predicted"/>
<reference evidence="1" key="1">
    <citation type="submission" date="2020-09" db="EMBL/GenBank/DDBJ databases">
        <authorList>
            <person name="Kikuchi T."/>
        </authorList>
    </citation>
    <scope>NUCLEOTIDE SEQUENCE</scope>
    <source>
        <strain evidence="1">SH1</strain>
    </source>
</reference>
<organism evidence="1 2">
    <name type="scientific">Bursaphelenchus okinawaensis</name>
    <dbReference type="NCBI Taxonomy" id="465554"/>
    <lineage>
        <taxon>Eukaryota</taxon>
        <taxon>Metazoa</taxon>
        <taxon>Ecdysozoa</taxon>
        <taxon>Nematoda</taxon>
        <taxon>Chromadorea</taxon>
        <taxon>Rhabditida</taxon>
        <taxon>Tylenchina</taxon>
        <taxon>Tylenchomorpha</taxon>
        <taxon>Aphelenchoidea</taxon>
        <taxon>Aphelenchoididae</taxon>
        <taxon>Bursaphelenchus</taxon>
    </lineage>
</organism>
<dbReference type="EMBL" id="CAJFCW020000004">
    <property type="protein sequence ID" value="CAG9111134.1"/>
    <property type="molecule type" value="Genomic_DNA"/>
</dbReference>
<dbReference type="Proteomes" id="UP000614601">
    <property type="component" value="Unassembled WGS sequence"/>
</dbReference>
<accession>A0A811KT38</accession>
<evidence type="ECO:0000313" key="2">
    <source>
        <dbReference type="Proteomes" id="UP000614601"/>
    </source>
</evidence>
<comment type="caution">
    <text evidence="1">The sequence shown here is derived from an EMBL/GenBank/DDBJ whole genome shotgun (WGS) entry which is preliminary data.</text>
</comment>
<dbReference type="AlphaFoldDB" id="A0A811KT38"/>
<keyword evidence="2" id="KW-1185">Reference proteome</keyword>
<dbReference type="Proteomes" id="UP000783686">
    <property type="component" value="Unassembled WGS sequence"/>
</dbReference>
<name>A0A811KT38_9BILA</name>
<gene>
    <name evidence="1" type="ORF">BOKJ2_LOCUS7820</name>
</gene>
<dbReference type="OrthoDB" id="10442594at2759"/>
<protein>
    <submittedName>
        <fullName evidence="1">Uncharacterized protein</fullName>
    </submittedName>
</protein>
<evidence type="ECO:0000313" key="1">
    <source>
        <dbReference type="EMBL" id="CAD5218610.1"/>
    </source>
</evidence>
<sequence length="310" mass="34431">MTTPETALSKTVDSLQDCIDYAATNTSIILVKYNVNTGACTGSTYYTAYGYYTNIDKIVNYILSHRCMNSVTISDAERLIIDNLFQIDTCPQVYFTKNGSFSTGLSYSLYTNYYCYQPYTMPKTNTSVYDGPYSNWQVGMANITSGADGVQYSSFIMNRAQLTLMTQYTCGPYMSDRLYYGDQIYCYNKTASFKANGTTTTACSDVLTDGYPMRFVSSMVYDKIYGMPNLQYKPFAGLILDSNKTYMYADGAALSNTTKLSWVSGYPKGYKVVVVSQNLKVYDISGSTTSVMHCMSDPTVRSGSTVCTAT</sequence>